<dbReference type="OrthoDB" id="9971669at2759"/>
<feature type="binding site" evidence="12">
    <location>
        <position position="114"/>
    </location>
    <ligand>
        <name>Ca(2+)</name>
        <dbReference type="ChEBI" id="CHEBI:29108"/>
    </ligand>
</feature>
<dbReference type="GO" id="GO:1902000">
    <property type="term" value="P:homogentisate catabolic process"/>
    <property type="evidence" value="ECO:0007669"/>
    <property type="project" value="TreeGrafter"/>
</dbReference>
<keyword evidence="8 13" id="KW-0828">Tyrosine catabolism</keyword>
<keyword evidence="5 13" id="KW-0378">Hydrolase</keyword>
<feature type="binding site" evidence="12">
    <location>
        <position position="196"/>
    </location>
    <ligand>
        <name>Ca(2+)</name>
        <dbReference type="ChEBI" id="CHEBI:29108"/>
    </ligand>
</feature>
<comment type="pathway">
    <text evidence="1 13">Amino-acid degradation; L-phenylalanine degradation; acetoacetate and fumarate from L-phenylalanine: step 6/6.</text>
</comment>
<feature type="binding site" evidence="11">
    <location>
        <position position="345"/>
    </location>
    <ligand>
        <name>substrate</name>
    </ligand>
</feature>
<dbReference type="GO" id="GO:0046872">
    <property type="term" value="F:metal ion binding"/>
    <property type="evidence" value="ECO:0007669"/>
    <property type="project" value="UniProtKB-UniRule"/>
</dbReference>
<dbReference type="GO" id="GO:0006559">
    <property type="term" value="P:L-phenylalanine catabolic process"/>
    <property type="evidence" value="ECO:0007669"/>
    <property type="project" value="UniProtKB-UniRule"/>
</dbReference>
<sequence>MAASADFADHFGIENIPFGIASSSKRTSPQAVTRHENKVIFLSELPEVSKAGAPAEVFTQPTLNAFGALGRSTHKAVRAAIQQAIKSGSVPDAAVEDVSAVKMHLPMNSGDFTDFSCSPHHNRRAGRALLGQSGSLPPAFHNQPLGYAGRCSSIVVSGTPVVRPMGQFFEYGIEGLQGKRTNVRQGPCRNMDYEMEMGVIIGKPVPYGTYVTAEQAKENVFGFVLLNDWSARDIQQFEMIPVGPLNSKHSATSISPWVVTPDALEPFKVPTKKREIPIAPYLDDKDGARLNVRVQVAVAKDKGAEFKVTGYANTDVMDWTFEQLVSHQSSAGAGLRTGDMMGIGTISGAGDDQHGCLLEEFVPGHTPARGYVEDQEVVQIQGFAGPGVGFGECVGQLVPAINTAVWQN</sequence>
<feature type="binding site" evidence="12">
    <location>
        <position position="194"/>
    </location>
    <ligand>
        <name>Ca(2+)</name>
        <dbReference type="ChEBI" id="CHEBI:29108"/>
    </ligand>
</feature>
<feature type="domain" description="Fumarylacetoacetase-like C-terminal" evidence="14">
    <location>
        <begin position="113"/>
        <end position="388"/>
    </location>
</feature>
<dbReference type="Pfam" id="PF01557">
    <property type="entry name" value="FAA_hydrolase"/>
    <property type="match status" value="1"/>
</dbReference>
<feature type="binding site" evidence="12">
    <location>
        <position position="248"/>
    </location>
    <ligand>
        <name>Mg(2+)</name>
        <dbReference type="ChEBI" id="CHEBI:18420"/>
    </ligand>
</feature>
<dbReference type="InterPro" id="IPR011234">
    <property type="entry name" value="Fumarylacetoacetase-like_C"/>
</dbReference>
<evidence type="ECO:0000256" key="13">
    <source>
        <dbReference type="RuleBase" id="RU366008"/>
    </source>
</evidence>
<feature type="binding site" evidence="11">
    <location>
        <position position="235"/>
    </location>
    <ligand>
        <name>substrate</name>
    </ligand>
</feature>
<organism evidence="16 17">
    <name type="scientific">Sphaceloma murrayae</name>
    <dbReference type="NCBI Taxonomy" id="2082308"/>
    <lineage>
        <taxon>Eukaryota</taxon>
        <taxon>Fungi</taxon>
        <taxon>Dikarya</taxon>
        <taxon>Ascomycota</taxon>
        <taxon>Pezizomycotina</taxon>
        <taxon>Dothideomycetes</taxon>
        <taxon>Dothideomycetidae</taxon>
        <taxon>Myriangiales</taxon>
        <taxon>Elsinoaceae</taxon>
        <taxon>Sphaceloma</taxon>
    </lineage>
</organism>
<dbReference type="PANTHER" id="PTHR43069">
    <property type="entry name" value="FUMARYLACETOACETASE"/>
    <property type="match status" value="1"/>
</dbReference>
<keyword evidence="4 12" id="KW-0479">Metal-binding</keyword>
<accession>A0A2K1QQD5</accession>
<evidence type="ECO:0000313" key="16">
    <source>
        <dbReference type="EMBL" id="PNS17298.1"/>
    </source>
</evidence>
<dbReference type="InterPro" id="IPR005959">
    <property type="entry name" value="Fumarylacetoacetase"/>
</dbReference>
<comment type="similarity">
    <text evidence="2 13">Belongs to the FAH family.</text>
</comment>
<reference evidence="16 17" key="1">
    <citation type="submission" date="2017-06" db="EMBL/GenBank/DDBJ databases">
        <title>Draft genome sequence of a variant of Elsinoe murrayae.</title>
        <authorList>
            <person name="Cheng Q."/>
        </authorList>
    </citation>
    <scope>NUCLEOTIDE SEQUENCE [LARGE SCALE GENOMIC DNA]</scope>
    <source>
        <strain evidence="16 17">CQ-2017a</strain>
    </source>
</reference>
<evidence type="ECO:0000256" key="11">
    <source>
        <dbReference type="PIRSR" id="PIRSR605959-2"/>
    </source>
</evidence>
<dbReference type="AlphaFoldDB" id="A0A2K1QQD5"/>
<feature type="binding site" evidence="12">
    <location>
        <position position="228"/>
    </location>
    <ligand>
        <name>Ca(2+)</name>
        <dbReference type="ChEBI" id="CHEBI:29108"/>
    </ligand>
</feature>
<dbReference type="Proteomes" id="UP000243797">
    <property type="component" value="Unassembled WGS sequence"/>
</dbReference>
<evidence type="ECO:0000259" key="15">
    <source>
        <dbReference type="Pfam" id="PF09298"/>
    </source>
</evidence>
<evidence type="ECO:0000256" key="8">
    <source>
        <dbReference type="ARBA" id="ARBA00022878"/>
    </source>
</evidence>
<feature type="active site" description="Proton acceptor" evidence="10">
    <location>
        <position position="121"/>
    </location>
</feature>
<keyword evidence="6 12" id="KW-0106">Calcium</keyword>
<dbReference type="Pfam" id="PF09298">
    <property type="entry name" value="FAA_hydrolase_N"/>
    <property type="match status" value="1"/>
</dbReference>
<keyword evidence="7 12" id="KW-0460">Magnesium</keyword>
<name>A0A2K1QQD5_9PEZI</name>
<dbReference type="GO" id="GO:0006572">
    <property type="term" value="P:L-tyrosine catabolic process"/>
    <property type="evidence" value="ECO:0007669"/>
    <property type="project" value="UniProtKB-UniRule"/>
</dbReference>
<evidence type="ECO:0000256" key="9">
    <source>
        <dbReference type="ARBA" id="ARBA00023232"/>
    </source>
</evidence>
<dbReference type="EC" id="3.7.1.2" evidence="3 13"/>
<evidence type="ECO:0000256" key="10">
    <source>
        <dbReference type="PIRSR" id="PIRSR605959-1"/>
    </source>
</evidence>
<evidence type="ECO:0000256" key="5">
    <source>
        <dbReference type="ARBA" id="ARBA00022801"/>
    </source>
</evidence>
<dbReference type="InterPro" id="IPR036462">
    <property type="entry name" value="Fumarylacetoacetase_N_sf"/>
</dbReference>
<comment type="catalytic activity">
    <reaction evidence="13">
        <text>4-fumarylacetoacetate + H2O = acetoacetate + fumarate + H(+)</text>
        <dbReference type="Rhea" id="RHEA:10244"/>
        <dbReference type="ChEBI" id="CHEBI:13705"/>
        <dbReference type="ChEBI" id="CHEBI:15377"/>
        <dbReference type="ChEBI" id="CHEBI:15378"/>
        <dbReference type="ChEBI" id="CHEBI:18034"/>
        <dbReference type="ChEBI" id="CHEBI:29806"/>
        <dbReference type="EC" id="3.7.1.2"/>
    </reaction>
</comment>
<dbReference type="Gene3D" id="2.30.30.230">
    <property type="entry name" value="Fumarylacetoacetase, N-terminal domain"/>
    <property type="match status" value="1"/>
</dbReference>
<feature type="domain" description="Fumarylacetoacetase N-terminal" evidence="15">
    <location>
        <begin position="14"/>
        <end position="106"/>
    </location>
</feature>
<feature type="binding site" evidence="12">
    <location>
        <position position="252"/>
    </location>
    <ligand>
        <name>Mg(2+)</name>
        <dbReference type="ChEBI" id="CHEBI:18420"/>
    </ligand>
</feature>
<protein>
    <recommendedName>
        <fullName evidence="3 13">Fumarylacetoacetase</fullName>
        <ecNumber evidence="3 13">3.7.1.2</ecNumber>
    </recommendedName>
    <alternativeName>
        <fullName evidence="13">Fumarylacetoacetate hydrolase</fullName>
    </alternativeName>
</protein>
<evidence type="ECO:0000259" key="14">
    <source>
        <dbReference type="Pfam" id="PF01557"/>
    </source>
</evidence>
<gene>
    <name evidence="16" type="ORF">CAC42_6981</name>
</gene>
<evidence type="ECO:0000256" key="1">
    <source>
        <dbReference type="ARBA" id="ARBA00004782"/>
    </source>
</evidence>
<keyword evidence="9 13" id="KW-0585">Phenylalanine catabolism</keyword>
<keyword evidence="17" id="KW-1185">Reference proteome</keyword>
<dbReference type="STRING" id="2082308.A0A2K1QQD5"/>
<dbReference type="SUPFAM" id="SSF63433">
    <property type="entry name" value="Fumarylacetoacetate hydrolase, FAH, N-terminal domain"/>
    <property type="match status" value="1"/>
</dbReference>
<comment type="cofactor">
    <cofactor evidence="13">
        <name>Mg(2+)</name>
        <dbReference type="ChEBI" id="CHEBI:18420"/>
    </cofactor>
    <cofactor evidence="13">
        <name>Ca(2+)</name>
        <dbReference type="ChEBI" id="CHEBI:29108"/>
    </cofactor>
</comment>
<feature type="binding site" evidence="12">
    <location>
        <position position="228"/>
    </location>
    <ligand>
        <name>Mg(2+)</name>
        <dbReference type="ChEBI" id="CHEBI:18420"/>
    </ligand>
</feature>
<dbReference type="Gene3D" id="3.90.850.10">
    <property type="entry name" value="Fumarylacetoacetase-like, C-terminal domain"/>
    <property type="match status" value="1"/>
</dbReference>
<dbReference type="SUPFAM" id="SSF56529">
    <property type="entry name" value="FAH"/>
    <property type="match status" value="1"/>
</dbReference>
<proteinExistence type="inferred from homology"/>
<dbReference type="GO" id="GO:0004334">
    <property type="term" value="F:fumarylacetoacetase activity"/>
    <property type="evidence" value="ECO:0007669"/>
    <property type="project" value="UniProtKB-UniRule"/>
</dbReference>
<comment type="caution">
    <text evidence="16">The sequence shown here is derived from an EMBL/GenBank/DDBJ whole genome shotgun (WGS) entry which is preliminary data.</text>
</comment>
<dbReference type="InterPro" id="IPR015377">
    <property type="entry name" value="Fumarylacetoacetase_N"/>
</dbReference>
<dbReference type="InterPro" id="IPR036663">
    <property type="entry name" value="Fumarylacetoacetase_C_sf"/>
</dbReference>
<evidence type="ECO:0000313" key="17">
    <source>
        <dbReference type="Proteomes" id="UP000243797"/>
    </source>
</evidence>
<evidence type="ECO:0000256" key="4">
    <source>
        <dbReference type="ARBA" id="ARBA00022723"/>
    </source>
</evidence>
<dbReference type="PANTHER" id="PTHR43069:SF5">
    <property type="entry name" value="FUMARYLACETOACETASE"/>
    <property type="match status" value="1"/>
</dbReference>
<evidence type="ECO:0000256" key="7">
    <source>
        <dbReference type="ARBA" id="ARBA00022842"/>
    </source>
</evidence>
<evidence type="ECO:0000256" key="3">
    <source>
        <dbReference type="ARBA" id="ARBA00012094"/>
    </source>
</evidence>
<dbReference type="UniPathway" id="UPA00139">
    <property type="reaction ID" value="UER00341"/>
</dbReference>
<dbReference type="EMBL" id="NKHZ01000051">
    <property type="protein sequence ID" value="PNS17298.1"/>
    <property type="molecule type" value="Genomic_DNA"/>
</dbReference>
<evidence type="ECO:0000256" key="12">
    <source>
        <dbReference type="PIRSR" id="PIRSR605959-3"/>
    </source>
</evidence>
<dbReference type="InParanoid" id="A0A2K1QQD5"/>
<evidence type="ECO:0000256" key="6">
    <source>
        <dbReference type="ARBA" id="ARBA00022837"/>
    </source>
</evidence>
<evidence type="ECO:0000256" key="2">
    <source>
        <dbReference type="ARBA" id="ARBA00010211"/>
    </source>
</evidence>